<evidence type="ECO:0000259" key="1">
    <source>
        <dbReference type="PROSITE" id="PS51819"/>
    </source>
</evidence>
<dbReference type="SUPFAM" id="SSF54593">
    <property type="entry name" value="Glyoxalase/Bleomycin resistance protein/Dihydroxybiphenyl dioxygenase"/>
    <property type="match status" value="1"/>
</dbReference>
<dbReference type="PROSITE" id="PS51819">
    <property type="entry name" value="VOC"/>
    <property type="match status" value="1"/>
</dbReference>
<evidence type="ECO:0000313" key="3">
    <source>
        <dbReference type="Proteomes" id="UP000595332"/>
    </source>
</evidence>
<name>A0A7R6SX74_9GAMM</name>
<dbReference type="EC" id="4.4.1.5" evidence="2"/>
<organism evidence="2 3">
    <name type="scientific">Neptunomonas japonica JAMM 1380</name>
    <dbReference type="NCBI Taxonomy" id="1441457"/>
    <lineage>
        <taxon>Bacteria</taxon>
        <taxon>Pseudomonadati</taxon>
        <taxon>Pseudomonadota</taxon>
        <taxon>Gammaproteobacteria</taxon>
        <taxon>Oceanospirillales</taxon>
        <taxon>Oceanospirillaceae</taxon>
        <taxon>Neptunomonas</taxon>
    </lineage>
</organism>
<reference evidence="2 3" key="1">
    <citation type="journal article" date="2008" name="Int. J. Syst. Evol. Microbiol.">
        <title>Neptunomonas japonica sp. nov., an Osedax japonicus symbiont-like bacterium isolated from sediment adjacent to sperm whale carcasses off Kagoshima, Japan.</title>
        <authorList>
            <person name="Miyazaki M."/>
            <person name="Nogi Y."/>
            <person name="Fujiwara Y."/>
            <person name="Kawato M."/>
            <person name="Kubokawa K."/>
            <person name="Horikoshi K."/>
        </authorList>
    </citation>
    <scope>NUCLEOTIDE SEQUENCE [LARGE SCALE GENOMIC DNA]</scope>
    <source>
        <strain evidence="2 3">JAMM 1380</strain>
    </source>
</reference>
<gene>
    <name evidence="2" type="ORF">NEJAP_2446</name>
</gene>
<dbReference type="InterPro" id="IPR004360">
    <property type="entry name" value="Glyas_Fos-R_dOase_dom"/>
</dbReference>
<dbReference type="GO" id="GO:0004462">
    <property type="term" value="F:lactoylglutathione lyase activity"/>
    <property type="evidence" value="ECO:0007669"/>
    <property type="project" value="UniProtKB-EC"/>
</dbReference>
<dbReference type="InterPro" id="IPR029068">
    <property type="entry name" value="Glyas_Bleomycin-R_OHBP_Dase"/>
</dbReference>
<dbReference type="Pfam" id="PF00903">
    <property type="entry name" value="Glyoxalase"/>
    <property type="match status" value="1"/>
</dbReference>
<proteinExistence type="predicted"/>
<dbReference type="EMBL" id="AP014546">
    <property type="protein sequence ID" value="BBB30392.1"/>
    <property type="molecule type" value="Genomic_DNA"/>
</dbReference>
<dbReference type="Proteomes" id="UP000595332">
    <property type="component" value="Chromosome"/>
</dbReference>
<dbReference type="RefSeq" id="WP_201347582.1">
    <property type="nucleotide sequence ID" value="NZ_AP014546.1"/>
</dbReference>
<dbReference type="PANTHER" id="PTHR46142:SF3">
    <property type="entry name" value="F18B13.24 PROTEIN"/>
    <property type="match status" value="1"/>
</dbReference>
<dbReference type="AlphaFoldDB" id="A0A7R6SX74"/>
<sequence length="145" mass="16410">MRHDHILLRTQDLDRMIQFFTEILKLEEGTRPAFSFPGAWLYSGNQPLIHLALSNEVLDSSAHKAQEQYLGKRSATSQQGIVDHIAFQGDDYTSLISRLKGSTTAYFERSVPVSSEHQFFVTGPEGLLLEILFNQDKLALTRTVN</sequence>
<keyword evidence="3" id="KW-1185">Reference proteome</keyword>
<dbReference type="InterPro" id="IPR037523">
    <property type="entry name" value="VOC_core"/>
</dbReference>
<feature type="domain" description="VOC" evidence="1">
    <location>
        <begin position="2"/>
        <end position="134"/>
    </location>
</feature>
<evidence type="ECO:0000313" key="2">
    <source>
        <dbReference type="EMBL" id="BBB30392.1"/>
    </source>
</evidence>
<dbReference type="Gene3D" id="3.10.180.10">
    <property type="entry name" value="2,3-Dihydroxybiphenyl 1,2-Dioxygenase, domain 1"/>
    <property type="match status" value="1"/>
</dbReference>
<accession>A0A7R6SX74</accession>
<dbReference type="PANTHER" id="PTHR46142">
    <property type="match status" value="1"/>
</dbReference>
<dbReference type="KEGG" id="njp:NEJAP_2446"/>
<protein>
    <submittedName>
        <fullName evidence="2">Lactoylglutathione lyase</fullName>
        <ecNumber evidence="2">4.4.1.5</ecNumber>
    </submittedName>
</protein>
<keyword evidence="2" id="KW-0456">Lyase</keyword>